<dbReference type="InParanoid" id="A8NKE3"/>
<evidence type="ECO:0000313" key="3">
    <source>
        <dbReference type="Proteomes" id="UP000001861"/>
    </source>
</evidence>
<dbReference type="KEGG" id="cci:CC1G_02160"/>
<sequence>MPGPREAPNHLTTDPPQSTATHESPMIIMKNCIVGGFALVSAGNVNLSTTPLPPLSPPGNDHLQGHHWPQDPLRFGVGGAGYGHYGWGSGEYERLMEKGTVGVGRKHSLNTVMNNPFFGMRVDYGHCGAHLDGTSRGDHGTGFRGDPGTGFGGDPGTSARGDLGTSNRGDSGMVPQGANIEPGCNLPRLGGM</sequence>
<protein>
    <submittedName>
        <fullName evidence="2">Uncharacterized protein</fullName>
    </submittedName>
</protein>
<dbReference type="EMBL" id="AACS02000010">
    <property type="protein sequence ID" value="EAU87401.1"/>
    <property type="molecule type" value="Genomic_DNA"/>
</dbReference>
<dbReference type="AlphaFoldDB" id="A8NKE3"/>
<reference evidence="2 3" key="1">
    <citation type="journal article" date="2010" name="Proc. Natl. Acad. Sci. U.S.A.">
        <title>Insights into evolution of multicellular fungi from the assembled chromosomes of the mushroom Coprinopsis cinerea (Coprinus cinereus).</title>
        <authorList>
            <person name="Stajich J.E."/>
            <person name="Wilke S.K."/>
            <person name="Ahren D."/>
            <person name="Au C.H."/>
            <person name="Birren B.W."/>
            <person name="Borodovsky M."/>
            <person name="Burns C."/>
            <person name="Canback B."/>
            <person name="Casselton L.A."/>
            <person name="Cheng C.K."/>
            <person name="Deng J."/>
            <person name="Dietrich F.S."/>
            <person name="Fargo D.C."/>
            <person name="Farman M.L."/>
            <person name="Gathman A.C."/>
            <person name="Goldberg J."/>
            <person name="Guigo R."/>
            <person name="Hoegger P.J."/>
            <person name="Hooker J.B."/>
            <person name="Huggins A."/>
            <person name="James T.Y."/>
            <person name="Kamada T."/>
            <person name="Kilaru S."/>
            <person name="Kodira C."/>
            <person name="Kues U."/>
            <person name="Kupfer D."/>
            <person name="Kwan H.S."/>
            <person name="Lomsadze A."/>
            <person name="Li W."/>
            <person name="Lilly W.W."/>
            <person name="Ma L.J."/>
            <person name="Mackey A.J."/>
            <person name="Manning G."/>
            <person name="Martin F."/>
            <person name="Muraguchi H."/>
            <person name="Natvig D.O."/>
            <person name="Palmerini H."/>
            <person name="Ramesh M.A."/>
            <person name="Rehmeyer C.J."/>
            <person name="Roe B.A."/>
            <person name="Shenoy N."/>
            <person name="Stanke M."/>
            <person name="Ter-Hovhannisyan V."/>
            <person name="Tunlid A."/>
            <person name="Velagapudi R."/>
            <person name="Vision T.J."/>
            <person name="Zeng Q."/>
            <person name="Zolan M.E."/>
            <person name="Pukkila P.J."/>
        </authorList>
    </citation>
    <scope>NUCLEOTIDE SEQUENCE [LARGE SCALE GENOMIC DNA]</scope>
    <source>
        <strain evidence="3">Okayama-7 / 130 / ATCC MYA-4618 / FGSC 9003</strain>
    </source>
</reference>
<feature type="compositionally biased region" description="Gly residues" evidence="1">
    <location>
        <begin position="142"/>
        <end position="155"/>
    </location>
</feature>
<dbReference type="GeneID" id="6010938"/>
<dbReference type="Proteomes" id="UP000001861">
    <property type="component" value="Unassembled WGS sequence"/>
</dbReference>
<proteinExistence type="predicted"/>
<feature type="region of interest" description="Disordered" evidence="1">
    <location>
        <begin position="139"/>
        <end position="192"/>
    </location>
</feature>
<feature type="compositionally biased region" description="Polar residues" evidence="1">
    <location>
        <begin position="10"/>
        <end position="22"/>
    </location>
</feature>
<keyword evidence="3" id="KW-1185">Reference proteome</keyword>
<dbReference type="RefSeq" id="XP_001834424.1">
    <property type="nucleotide sequence ID" value="XM_001834372.1"/>
</dbReference>
<feature type="region of interest" description="Disordered" evidence="1">
    <location>
        <begin position="1"/>
        <end position="22"/>
    </location>
</feature>
<evidence type="ECO:0000313" key="2">
    <source>
        <dbReference type="EMBL" id="EAU87401.1"/>
    </source>
</evidence>
<dbReference type="VEuPathDB" id="FungiDB:CC1G_02160"/>
<comment type="caution">
    <text evidence="2">The sequence shown here is derived from an EMBL/GenBank/DDBJ whole genome shotgun (WGS) entry which is preliminary data.</text>
</comment>
<accession>A8NKE3</accession>
<name>A8NKE3_COPC7</name>
<gene>
    <name evidence="2" type="ORF">CC1G_02160</name>
</gene>
<evidence type="ECO:0000256" key="1">
    <source>
        <dbReference type="SAM" id="MobiDB-lite"/>
    </source>
</evidence>
<organism evidence="2 3">
    <name type="scientific">Coprinopsis cinerea (strain Okayama-7 / 130 / ATCC MYA-4618 / FGSC 9003)</name>
    <name type="common">Inky cap fungus</name>
    <name type="synonym">Hormographiella aspergillata</name>
    <dbReference type="NCBI Taxonomy" id="240176"/>
    <lineage>
        <taxon>Eukaryota</taxon>
        <taxon>Fungi</taxon>
        <taxon>Dikarya</taxon>
        <taxon>Basidiomycota</taxon>
        <taxon>Agaricomycotina</taxon>
        <taxon>Agaricomycetes</taxon>
        <taxon>Agaricomycetidae</taxon>
        <taxon>Agaricales</taxon>
        <taxon>Agaricineae</taxon>
        <taxon>Psathyrellaceae</taxon>
        <taxon>Coprinopsis</taxon>
    </lineage>
</organism>